<dbReference type="PROSITE" id="PS51186">
    <property type="entry name" value="GNAT"/>
    <property type="match status" value="1"/>
</dbReference>
<name>A0A432YRY6_9GAMM</name>
<accession>A0A432YRY6</accession>
<dbReference type="AlphaFoldDB" id="A0A432YRY6"/>
<dbReference type="Proteomes" id="UP000288361">
    <property type="component" value="Unassembled WGS sequence"/>
</dbReference>
<dbReference type="GO" id="GO:0016747">
    <property type="term" value="F:acyltransferase activity, transferring groups other than amino-acyl groups"/>
    <property type="evidence" value="ECO:0007669"/>
    <property type="project" value="InterPro"/>
</dbReference>
<organism evidence="4 5">
    <name type="scientific">Idiomarina piscisalsi</name>
    <dbReference type="NCBI Taxonomy" id="1096243"/>
    <lineage>
        <taxon>Bacteria</taxon>
        <taxon>Pseudomonadati</taxon>
        <taxon>Pseudomonadota</taxon>
        <taxon>Gammaproteobacteria</taxon>
        <taxon>Alteromonadales</taxon>
        <taxon>Idiomarinaceae</taxon>
        <taxon>Idiomarina</taxon>
    </lineage>
</organism>
<keyword evidence="1 4" id="KW-0808">Transferase</keyword>
<protein>
    <submittedName>
        <fullName evidence="4">GNAT family N-acetyltransferase</fullName>
    </submittedName>
</protein>
<dbReference type="Gene3D" id="3.40.630.30">
    <property type="match status" value="1"/>
</dbReference>
<evidence type="ECO:0000313" key="4">
    <source>
        <dbReference type="EMBL" id="RUO64408.1"/>
    </source>
</evidence>
<proteinExistence type="predicted"/>
<comment type="caution">
    <text evidence="4">The sequence shown here is derived from an EMBL/GenBank/DDBJ whole genome shotgun (WGS) entry which is preliminary data.</text>
</comment>
<feature type="domain" description="N-acetyltransferase" evidence="3">
    <location>
        <begin position="4"/>
        <end position="161"/>
    </location>
</feature>
<evidence type="ECO:0000259" key="3">
    <source>
        <dbReference type="PROSITE" id="PS51186"/>
    </source>
</evidence>
<dbReference type="RefSeq" id="WP_126752099.1">
    <property type="nucleotide sequence ID" value="NZ_JBHUMT010000001.1"/>
</dbReference>
<dbReference type="EMBL" id="PIQA01000004">
    <property type="protein sequence ID" value="RUO64408.1"/>
    <property type="molecule type" value="Genomic_DNA"/>
</dbReference>
<evidence type="ECO:0000313" key="5">
    <source>
        <dbReference type="Proteomes" id="UP000288361"/>
    </source>
</evidence>
<dbReference type="InterPro" id="IPR050680">
    <property type="entry name" value="YpeA/RimI_acetyltransf"/>
</dbReference>
<gene>
    <name evidence="4" type="ORF">CWI73_06835</name>
</gene>
<reference evidence="4 5" key="1">
    <citation type="journal article" date="2011" name="Front. Microbiol.">
        <title>Genomic signatures of strain selection and enhancement in Bacillus atrophaeus var. globigii, a historical biowarfare simulant.</title>
        <authorList>
            <person name="Gibbons H.S."/>
            <person name="Broomall S.M."/>
            <person name="McNew L.A."/>
            <person name="Daligault H."/>
            <person name="Chapman C."/>
            <person name="Bruce D."/>
            <person name="Karavis M."/>
            <person name="Krepps M."/>
            <person name="McGregor P.A."/>
            <person name="Hong C."/>
            <person name="Park K.H."/>
            <person name="Akmal A."/>
            <person name="Feldman A."/>
            <person name="Lin J.S."/>
            <person name="Chang W.E."/>
            <person name="Higgs B.W."/>
            <person name="Demirev P."/>
            <person name="Lindquist J."/>
            <person name="Liem A."/>
            <person name="Fochler E."/>
            <person name="Read T.D."/>
            <person name="Tapia R."/>
            <person name="Johnson S."/>
            <person name="Bishop-Lilly K.A."/>
            <person name="Detter C."/>
            <person name="Han C."/>
            <person name="Sozhamannan S."/>
            <person name="Rosenzweig C.N."/>
            <person name="Skowronski E.W."/>
        </authorList>
    </citation>
    <scope>NUCLEOTIDE SEQUENCE [LARGE SCALE GENOMIC DNA]</scope>
    <source>
        <strain evidence="4 5">TPS4-2</strain>
    </source>
</reference>
<dbReference type="Pfam" id="PF00583">
    <property type="entry name" value="Acetyltransf_1"/>
    <property type="match status" value="1"/>
</dbReference>
<keyword evidence="2" id="KW-0012">Acyltransferase</keyword>
<sequence length="163" mass="18153">MIEITLADYNNPKHRSAVIAMLDAYAKDPMGGGEGISDEVKENLIDEMAKRDHVFSLLAYDGDTPVGVANCVEGFSTFAAKPLMNIHDIAVIPEYRGQGVAKKLLEEVKTLAEFRGCVKLTLEVLENNDRAKQAYKNFGFEPYELGDVGQAEFWEMYLNKDKA</sequence>
<evidence type="ECO:0000256" key="2">
    <source>
        <dbReference type="ARBA" id="ARBA00023315"/>
    </source>
</evidence>
<dbReference type="PANTHER" id="PTHR43420">
    <property type="entry name" value="ACETYLTRANSFERASE"/>
    <property type="match status" value="1"/>
</dbReference>
<dbReference type="InterPro" id="IPR000182">
    <property type="entry name" value="GNAT_dom"/>
</dbReference>
<dbReference type="SUPFAM" id="SSF55729">
    <property type="entry name" value="Acyl-CoA N-acyltransferases (Nat)"/>
    <property type="match status" value="1"/>
</dbReference>
<evidence type="ECO:0000256" key="1">
    <source>
        <dbReference type="ARBA" id="ARBA00022679"/>
    </source>
</evidence>
<dbReference type="InterPro" id="IPR016181">
    <property type="entry name" value="Acyl_CoA_acyltransferase"/>
</dbReference>
<dbReference type="CDD" id="cd04301">
    <property type="entry name" value="NAT_SF"/>
    <property type="match status" value="1"/>
</dbReference>
<dbReference type="PANTHER" id="PTHR43420:SF44">
    <property type="entry name" value="ACETYLTRANSFERASE YPEA"/>
    <property type="match status" value="1"/>
</dbReference>